<proteinExistence type="predicted"/>
<sequence length="376" mass="43477">MKSNIKKSVGVLTMHRVINYGSFLQAYATQKIVTDLGFKCEIIDYVFPNEWHYTHGLNKNKNLKKFISDNIYKLGLIKSHRKRKHINNAIKKYLHLSPIYRNPTQITNTPPNYDIYITGSDQTWNTKHTRGDTTFLLSFAPNNSKKISFSASIAGDSLDDVYRDNFQKYLRKYDAISIRDSNGNKVIEEMINRPAEITLDPTLILDHNSWATFASYGTPRFQESNYIVFYLITHSFDPTPYIYELLKKLQEKVGLKVYSFTKIPEQFNIDYINCSDICIEHFIQLFKNASFVVTSSFHGTAFSANFGIPMYSVVDDINNRDDRQASLLSKLGISNCLVPVGTIFENIDPTYNFEEEQAKLSFMREESIRYLIKNLV</sequence>
<evidence type="ECO:0000259" key="1">
    <source>
        <dbReference type="Pfam" id="PF04230"/>
    </source>
</evidence>
<accession>A0ABX7AEY6</accession>
<evidence type="ECO:0000313" key="2">
    <source>
        <dbReference type="EMBL" id="QQO62349.1"/>
    </source>
</evidence>
<organism evidence="2 3">
    <name type="scientific">Providencia manganoxydans</name>
    <dbReference type="NCBI Taxonomy" id="2923283"/>
    <lineage>
        <taxon>Bacteria</taxon>
        <taxon>Pseudomonadati</taxon>
        <taxon>Pseudomonadota</taxon>
        <taxon>Gammaproteobacteria</taxon>
        <taxon>Enterobacterales</taxon>
        <taxon>Morganellaceae</taxon>
        <taxon>Providencia</taxon>
    </lineage>
</organism>
<feature type="domain" description="Polysaccharide pyruvyl transferase" evidence="1">
    <location>
        <begin position="19"/>
        <end position="313"/>
    </location>
</feature>
<evidence type="ECO:0000313" key="3">
    <source>
        <dbReference type="Proteomes" id="UP000596157"/>
    </source>
</evidence>
<dbReference type="GO" id="GO:0016740">
    <property type="term" value="F:transferase activity"/>
    <property type="evidence" value="ECO:0007669"/>
    <property type="project" value="UniProtKB-KW"/>
</dbReference>
<protein>
    <submittedName>
        <fullName evidence="2">Polysaccharide pyruvyl transferase family protein</fullName>
    </submittedName>
</protein>
<dbReference type="GeneID" id="92280933"/>
<dbReference type="RefSeq" id="WP_337979657.1">
    <property type="nucleotide sequence ID" value="NZ_CP067099.1"/>
</dbReference>
<gene>
    <name evidence="2" type="ORF">JI723_19405</name>
</gene>
<reference evidence="3" key="1">
    <citation type="submission" date="2021-01" db="EMBL/GenBank/DDBJ databases">
        <title>Providencia vermicola LLDRA6, a soil-borne Mn(II)-oxidizing bacterium, exploits a strategy of superoxide production coupled to hydrogen peroxide consumption to generate Mn oxides, as revealed by transcriptional up-regulation of genes for phenylacetic acid catabolism.</title>
        <authorList>
            <person name="Chen S."/>
            <person name="Ding Z."/>
            <person name="Chen J."/>
            <person name="Luo J."/>
            <person name="Ruan X."/>
            <person name="Li Z."/>
            <person name="Liao F."/>
            <person name="He J."/>
            <person name="Li D."/>
        </authorList>
    </citation>
    <scope>NUCLEOTIDE SEQUENCE [LARGE SCALE GENOMIC DNA]</scope>
    <source>
        <strain evidence="3">LLDRA6</strain>
    </source>
</reference>
<dbReference type="InterPro" id="IPR007345">
    <property type="entry name" value="Polysacch_pyruvyl_Trfase"/>
</dbReference>
<dbReference type="Pfam" id="PF04230">
    <property type="entry name" value="PS_pyruv_trans"/>
    <property type="match status" value="1"/>
</dbReference>
<dbReference type="EMBL" id="CP067099">
    <property type="protein sequence ID" value="QQO62349.1"/>
    <property type="molecule type" value="Genomic_DNA"/>
</dbReference>
<keyword evidence="3" id="KW-1185">Reference proteome</keyword>
<dbReference type="Proteomes" id="UP000596157">
    <property type="component" value="Chromosome"/>
</dbReference>
<keyword evidence="2" id="KW-0808">Transferase</keyword>
<name>A0ABX7AEY6_9GAMM</name>